<dbReference type="PANTHER" id="PTHR11669:SF0">
    <property type="entry name" value="PROTEIN STICHEL-LIKE 2"/>
    <property type="match status" value="1"/>
</dbReference>
<dbReference type="EMBL" id="PP882867">
    <property type="protein sequence ID" value="XBW75365.1"/>
    <property type="molecule type" value="Genomic_DNA"/>
</dbReference>
<dbReference type="CDD" id="cd00009">
    <property type="entry name" value="AAA"/>
    <property type="match status" value="1"/>
</dbReference>
<dbReference type="Pfam" id="PF01078">
    <property type="entry name" value="Mg_chelatase"/>
    <property type="match status" value="1"/>
</dbReference>
<reference evidence="2" key="1">
    <citation type="submission" date="2024-06" db="EMBL/GenBank/DDBJ databases">
        <authorList>
            <person name="Lu L."/>
            <person name="Wei N."/>
            <person name="Zhang R."/>
        </authorList>
    </citation>
    <scope>NUCLEOTIDE SEQUENCE</scope>
</reference>
<sequence>MTGATLHTKYRPTTLDEVVGQGHVKDALTAQLAAGTQQAFLFEGPSGTGKTTLARLCASQLGATDVIEIDAATHTGVDAMRQIAEKANFMSLSGGGKAFIVDECHRLSKQAWESLLKDIEEPPAGVYWFFCTTEPEKILKTIRTRCVTHTLRDVPYRALMQLLDRVAKAEGLDISEDILDICAEEAAGSPRQALVNLTATMHAKNASEAAAALSRAPGSKEAIDLARMLSKPWTLKDAAAMCSELKNENPESVRMTVYHYYLTAVLGGSLNPGLIVLDEFSTPCDERNKIGDIMLRLTRIKKRADK</sequence>
<organism evidence="2">
    <name type="scientific">Dinoroseobacter phage vB_DshS_R26L</name>
    <dbReference type="NCBI Taxonomy" id="3161158"/>
    <lineage>
        <taxon>Viruses</taxon>
        <taxon>Duplodnaviria</taxon>
        <taxon>Heunggongvirae</taxon>
        <taxon>Uroviricota</taxon>
        <taxon>Caudoviricetes</taxon>
        <taxon>Nanhaivirus</taxon>
    </lineage>
</organism>
<evidence type="ECO:0000259" key="1">
    <source>
        <dbReference type="SMART" id="SM00382"/>
    </source>
</evidence>
<evidence type="ECO:0000313" key="2">
    <source>
        <dbReference type="EMBL" id="XBW75365.1"/>
    </source>
</evidence>
<proteinExistence type="predicted"/>
<dbReference type="SMART" id="SM00382">
    <property type="entry name" value="AAA"/>
    <property type="match status" value="1"/>
</dbReference>
<name>A0AAU7VGW1_9CAUD</name>
<dbReference type="InterPro" id="IPR050238">
    <property type="entry name" value="DNA_Rep/Repair_Clamp_Loader"/>
</dbReference>
<dbReference type="GO" id="GO:0005524">
    <property type="term" value="F:ATP binding"/>
    <property type="evidence" value="ECO:0007669"/>
    <property type="project" value="InterPro"/>
</dbReference>
<dbReference type="Gene3D" id="3.40.50.300">
    <property type="entry name" value="P-loop containing nucleotide triphosphate hydrolases"/>
    <property type="match status" value="1"/>
</dbReference>
<gene>
    <name evidence="2" type="ORF">vBDshSR26L_50</name>
</gene>
<protein>
    <submittedName>
        <fullName evidence="2">DNA polymerase III</fullName>
    </submittedName>
</protein>
<accession>A0AAU7VGW1</accession>
<dbReference type="PANTHER" id="PTHR11669">
    <property type="entry name" value="REPLICATION FACTOR C / DNA POLYMERASE III GAMMA-TAU SUBUNIT"/>
    <property type="match status" value="1"/>
</dbReference>
<dbReference type="InterPro" id="IPR027417">
    <property type="entry name" value="P-loop_NTPase"/>
</dbReference>
<dbReference type="InterPro" id="IPR000523">
    <property type="entry name" value="Mg_chelatse_chII-like_cat_dom"/>
</dbReference>
<dbReference type="InterPro" id="IPR003593">
    <property type="entry name" value="AAA+_ATPase"/>
</dbReference>
<dbReference type="SUPFAM" id="SSF52540">
    <property type="entry name" value="P-loop containing nucleoside triphosphate hydrolases"/>
    <property type="match status" value="1"/>
</dbReference>
<feature type="domain" description="AAA+ ATPase" evidence="1">
    <location>
        <begin position="36"/>
        <end position="154"/>
    </location>
</feature>
<dbReference type="Pfam" id="PF13177">
    <property type="entry name" value="DNA_pol3_delta2"/>
    <property type="match status" value="1"/>
</dbReference>
<dbReference type="GO" id="GO:0006261">
    <property type="term" value="P:DNA-templated DNA replication"/>
    <property type="evidence" value="ECO:0007669"/>
    <property type="project" value="TreeGrafter"/>
</dbReference>